<dbReference type="OrthoDB" id="5620293at2"/>
<comment type="similarity">
    <text evidence="1">Belongs to the transglycosylase Slt family.</text>
</comment>
<proteinExistence type="inferred from homology"/>
<gene>
    <name evidence="3" type="ORF">SAMN05216361_0944</name>
</gene>
<dbReference type="PANTHER" id="PTHR37423">
    <property type="entry name" value="SOLUBLE LYTIC MUREIN TRANSGLYCOSYLASE-RELATED"/>
    <property type="match status" value="1"/>
</dbReference>
<sequence>MKTGKSSLIRQLPLFAGAFIWLASVWIPTEAQTPLTAQQQAFKERRQQEFEAFQLQRMQKFAAFKAKRNAELAAFRQRILEQWGEVDVSDQEKIVNYPEPEVKTIVDFENKEIVVNVLHDVNTKVESSRVVAALEALQHVTPEDTSGQGVAVNILKAYAANDTFDDLPALVDTASVEVSEPAITEEDLAKEKTLFERQQQQDTIALDMMADRLSQPSPEVSKLQGRLNKMTERTASISINQIKRNQSNQPEQLKNKRITRLTISIKPKELAQRIEEIKPYAKQYAETWQLPMPLIVAVIHTESSFNPLAVSHIPAYGLMQVVPSSAGIDVNDFLHNQRAPLEKEYLFVSQQNVEAGSAYLHILNSRYLRKIDDPMSRLYCAIAAYNTGVGNVAKAFNNGQSVGMSDAVVAKINAMSPDAVYDFLKVNLPYEETRRYLVKVKSRMEKYQNI</sequence>
<dbReference type="Pfam" id="PF01464">
    <property type="entry name" value="SLT"/>
    <property type="match status" value="1"/>
</dbReference>
<feature type="domain" description="Transglycosylase SLT" evidence="2">
    <location>
        <begin position="280"/>
        <end position="401"/>
    </location>
</feature>
<protein>
    <submittedName>
        <fullName evidence="3">Membrane-bound lytic murein transglycosylase C</fullName>
    </submittedName>
</protein>
<dbReference type="PROSITE" id="PS00922">
    <property type="entry name" value="TRANSGLYCOSYLASE"/>
    <property type="match status" value="1"/>
</dbReference>
<evidence type="ECO:0000256" key="1">
    <source>
        <dbReference type="ARBA" id="ARBA00007734"/>
    </source>
</evidence>
<dbReference type="GO" id="GO:0008933">
    <property type="term" value="F:peptidoglycan lytic transglycosylase activity"/>
    <property type="evidence" value="ECO:0007669"/>
    <property type="project" value="InterPro"/>
</dbReference>
<dbReference type="GO" id="GO:0016020">
    <property type="term" value="C:membrane"/>
    <property type="evidence" value="ECO:0007669"/>
    <property type="project" value="InterPro"/>
</dbReference>
<dbReference type="Proteomes" id="UP000184520">
    <property type="component" value="Unassembled WGS sequence"/>
</dbReference>
<organism evidence="3 4">
    <name type="scientific">Marisediminitalea aggregata</name>
    <dbReference type="NCBI Taxonomy" id="634436"/>
    <lineage>
        <taxon>Bacteria</taxon>
        <taxon>Pseudomonadati</taxon>
        <taxon>Pseudomonadota</taxon>
        <taxon>Gammaproteobacteria</taxon>
        <taxon>Alteromonadales</taxon>
        <taxon>Alteromonadaceae</taxon>
        <taxon>Marisediminitalea</taxon>
    </lineage>
</organism>
<evidence type="ECO:0000313" key="4">
    <source>
        <dbReference type="Proteomes" id="UP000184520"/>
    </source>
</evidence>
<keyword evidence="4" id="KW-1185">Reference proteome</keyword>
<dbReference type="PANTHER" id="PTHR37423:SF2">
    <property type="entry name" value="MEMBRANE-BOUND LYTIC MUREIN TRANSGLYCOSYLASE C"/>
    <property type="match status" value="1"/>
</dbReference>
<reference evidence="4" key="1">
    <citation type="submission" date="2016-11" db="EMBL/GenBank/DDBJ databases">
        <authorList>
            <person name="Varghese N."/>
            <person name="Submissions S."/>
        </authorList>
    </citation>
    <scope>NUCLEOTIDE SEQUENCE [LARGE SCALE GENOMIC DNA]</scope>
    <source>
        <strain evidence="4">CGMCC 1.8995</strain>
    </source>
</reference>
<dbReference type="InterPro" id="IPR023346">
    <property type="entry name" value="Lysozyme-like_dom_sf"/>
</dbReference>
<name>A0A1M5FR26_9ALTE</name>
<evidence type="ECO:0000259" key="2">
    <source>
        <dbReference type="Pfam" id="PF01464"/>
    </source>
</evidence>
<dbReference type="RefSeq" id="WP_073318476.1">
    <property type="nucleotide sequence ID" value="NZ_FQWD01000001.1"/>
</dbReference>
<dbReference type="GO" id="GO:0000270">
    <property type="term" value="P:peptidoglycan metabolic process"/>
    <property type="evidence" value="ECO:0007669"/>
    <property type="project" value="InterPro"/>
</dbReference>
<dbReference type="InterPro" id="IPR008258">
    <property type="entry name" value="Transglycosylase_SLT_dom_1"/>
</dbReference>
<dbReference type="STRING" id="634436.SAMN05216361_0944"/>
<dbReference type="InterPro" id="IPR000189">
    <property type="entry name" value="Transglyc_AS"/>
</dbReference>
<dbReference type="EMBL" id="FQWD01000001">
    <property type="protein sequence ID" value="SHF93601.1"/>
    <property type="molecule type" value="Genomic_DNA"/>
</dbReference>
<accession>A0A1M5FR26</accession>
<dbReference type="SUPFAM" id="SSF53955">
    <property type="entry name" value="Lysozyme-like"/>
    <property type="match status" value="1"/>
</dbReference>
<evidence type="ECO:0000313" key="3">
    <source>
        <dbReference type="EMBL" id="SHF93601.1"/>
    </source>
</evidence>
<dbReference type="Gene3D" id="1.10.530.10">
    <property type="match status" value="1"/>
</dbReference>
<dbReference type="CDD" id="cd16893">
    <property type="entry name" value="LT_MltC_MltE"/>
    <property type="match status" value="1"/>
</dbReference>
<dbReference type="AlphaFoldDB" id="A0A1M5FR26"/>